<evidence type="ECO:0000256" key="1">
    <source>
        <dbReference type="ARBA" id="ARBA00006734"/>
    </source>
</evidence>
<keyword evidence="4" id="KW-0677">Repeat</keyword>
<accession>A0ABD3VWB6</accession>
<dbReference type="PANTHER" id="PTHR11129:SF3">
    <property type="entry name" value="PROTEIN PRENYLTRANSFERASE ALPHA SUBUNIT REPEAT-CONTAINING PROTEIN 1"/>
    <property type="match status" value="1"/>
</dbReference>
<dbReference type="SUPFAM" id="SSF48439">
    <property type="entry name" value="Protein prenylyltransferase"/>
    <property type="match status" value="1"/>
</dbReference>
<dbReference type="GO" id="GO:0004659">
    <property type="term" value="F:prenyltransferase activity"/>
    <property type="evidence" value="ECO:0007669"/>
    <property type="project" value="UniProtKB-KW"/>
</dbReference>
<dbReference type="InterPro" id="IPR002088">
    <property type="entry name" value="Prenyl_trans_a"/>
</dbReference>
<sequence>MASDKRGARLLSDLSNVFRKDPNIDEYDFLPVLEPKQNKSPIILVDHKLGLETWSVKILYQYAYHTVLTWRNKGPPVQFLEPVQLINLSRAVLLVNPECYTAWNIRKELIEAGDITVLEELKFGALILSKHPKSAETFSHRKWVLGKFLDSFLSSSQDSTASNGSTCSYEQGLVSMEAIDLSLECVGGIPVVQHGVANGHQDLKLQPISEYQAQMKAELCVCEKAAEKYPCNYYAWSHRIWVIQHCHNCCIQLLLGELQKTEGWVSRHVSDHSGFHYRQFLLSSLQRQAECLHNQFKLLYQTLLQKEHQFIVDLIHTYPGHEALWSHRKFVFSISYQAFNPENGTVSNIAKKDRGDHPEKHVESTKLLKKTRLENDYDVLKVKEVDNVTKKELNSSNLYQRHLAKQYLEWMEKISLQHSR</sequence>
<keyword evidence="3" id="KW-0808">Transferase</keyword>
<comment type="similarity">
    <text evidence="1">Belongs to the protein prenyltransferase subunit alpha family.</text>
</comment>
<comment type="caution">
    <text evidence="5">The sequence shown here is derived from an EMBL/GenBank/DDBJ whole genome shotgun (WGS) entry which is preliminary data.</text>
</comment>
<evidence type="ECO:0000313" key="6">
    <source>
        <dbReference type="Proteomes" id="UP001634394"/>
    </source>
</evidence>
<keyword evidence="2" id="KW-0637">Prenyltransferase</keyword>
<dbReference type="EMBL" id="JBJQND010000009">
    <property type="protein sequence ID" value="KAL3865904.1"/>
    <property type="molecule type" value="Genomic_DNA"/>
</dbReference>
<keyword evidence="6" id="KW-1185">Reference proteome</keyword>
<evidence type="ECO:0000313" key="5">
    <source>
        <dbReference type="EMBL" id="KAL3865904.1"/>
    </source>
</evidence>
<dbReference type="Pfam" id="PF01239">
    <property type="entry name" value="PPTA"/>
    <property type="match status" value="4"/>
</dbReference>
<name>A0ABD3VWB6_SINWO</name>
<dbReference type="PANTHER" id="PTHR11129">
    <property type="entry name" value="PROTEIN FARNESYLTRANSFERASE ALPHA SUBUNIT/RAB GERANYLGERANYL TRANSFERASE ALPHA SUBUNIT"/>
    <property type="match status" value="1"/>
</dbReference>
<evidence type="ECO:0000256" key="4">
    <source>
        <dbReference type="ARBA" id="ARBA00022737"/>
    </source>
</evidence>
<evidence type="ECO:0000256" key="2">
    <source>
        <dbReference type="ARBA" id="ARBA00022602"/>
    </source>
</evidence>
<proteinExistence type="inferred from homology"/>
<dbReference type="AlphaFoldDB" id="A0ABD3VWB6"/>
<dbReference type="Gene3D" id="1.25.40.120">
    <property type="entry name" value="Protein prenylyltransferase"/>
    <property type="match status" value="2"/>
</dbReference>
<evidence type="ECO:0008006" key="7">
    <source>
        <dbReference type="Google" id="ProtNLM"/>
    </source>
</evidence>
<dbReference type="PROSITE" id="PS51147">
    <property type="entry name" value="PFTA"/>
    <property type="match status" value="1"/>
</dbReference>
<dbReference type="Proteomes" id="UP001634394">
    <property type="component" value="Unassembled WGS sequence"/>
</dbReference>
<reference evidence="5 6" key="1">
    <citation type="submission" date="2024-11" db="EMBL/GenBank/DDBJ databases">
        <title>Chromosome-level genome assembly of the freshwater bivalve Anodonta woodiana.</title>
        <authorList>
            <person name="Chen X."/>
        </authorList>
    </citation>
    <scope>NUCLEOTIDE SEQUENCE [LARGE SCALE GENOMIC DNA]</scope>
    <source>
        <strain evidence="5">MN2024</strain>
        <tissue evidence="5">Gills</tissue>
    </source>
</reference>
<protein>
    <recommendedName>
        <fullName evidence="7">Protein prenyltransferase alpha subunit repeat-containing protein 1</fullName>
    </recommendedName>
</protein>
<gene>
    <name evidence="5" type="ORF">ACJMK2_043252</name>
</gene>
<organism evidence="5 6">
    <name type="scientific">Sinanodonta woodiana</name>
    <name type="common">Chinese pond mussel</name>
    <name type="synonym">Anodonta woodiana</name>
    <dbReference type="NCBI Taxonomy" id="1069815"/>
    <lineage>
        <taxon>Eukaryota</taxon>
        <taxon>Metazoa</taxon>
        <taxon>Spiralia</taxon>
        <taxon>Lophotrochozoa</taxon>
        <taxon>Mollusca</taxon>
        <taxon>Bivalvia</taxon>
        <taxon>Autobranchia</taxon>
        <taxon>Heteroconchia</taxon>
        <taxon>Palaeoheterodonta</taxon>
        <taxon>Unionida</taxon>
        <taxon>Unionoidea</taxon>
        <taxon>Unionidae</taxon>
        <taxon>Unioninae</taxon>
        <taxon>Sinanodonta</taxon>
    </lineage>
</organism>
<evidence type="ECO:0000256" key="3">
    <source>
        <dbReference type="ARBA" id="ARBA00022679"/>
    </source>
</evidence>